<protein>
    <recommendedName>
        <fullName evidence="4">Alpha/beta hydrolase family protein</fullName>
    </recommendedName>
</protein>
<name>A0AA42B776_9GAMM</name>
<evidence type="ECO:0000313" key="2">
    <source>
        <dbReference type="EMBL" id="MCM2678923.1"/>
    </source>
</evidence>
<evidence type="ECO:0000256" key="1">
    <source>
        <dbReference type="SAM" id="SignalP"/>
    </source>
</evidence>
<dbReference type="Proteomes" id="UP001165393">
    <property type="component" value="Unassembled WGS sequence"/>
</dbReference>
<dbReference type="AlphaFoldDB" id="A0AA42B776"/>
<dbReference type="RefSeq" id="WP_251260294.1">
    <property type="nucleotide sequence ID" value="NZ_JAMQGP010000002.1"/>
</dbReference>
<dbReference type="PROSITE" id="PS51257">
    <property type="entry name" value="PROKAR_LIPOPROTEIN"/>
    <property type="match status" value="1"/>
</dbReference>
<reference evidence="2 3" key="1">
    <citation type="journal article" date="2013" name="Antonie Van Leeuwenhoek">
        <title>Echinimonas agarilytica gen. nov., sp. nov., a new gammaproteobacterium isolated from the sea urchin Strongylocentrotus intermedius.</title>
        <authorList>
            <person name="Nedashkovskaya O.I."/>
            <person name="Stenkova A.M."/>
            <person name="Zhukova N.V."/>
            <person name="Van Trappen S."/>
            <person name="Lee J.S."/>
            <person name="Kim S.B."/>
        </authorList>
    </citation>
    <scope>NUCLEOTIDE SEQUENCE [LARGE SCALE GENOMIC DNA]</scope>
    <source>
        <strain evidence="2 3">KMM 6351</strain>
    </source>
</reference>
<accession>A0AA42B776</accession>
<proteinExistence type="predicted"/>
<keyword evidence="3" id="KW-1185">Reference proteome</keyword>
<feature type="chain" id="PRO_5041433392" description="Alpha/beta hydrolase family protein" evidence="1">
    <location>
        <begin position="23"/>
        <end position="415"/>
    </location>
</feature>
<evidence type="ECO:0008006" key="4">
    <source>
        <dbReference type="Google" id="ProtNLM"/>
    </source>
</evidence>
<comment type="caution">
    <text evidence="2">The sequence shown here is derived from an EMBL/GenBank/DDBJ whole genome shotgun (WGS) entry which is preliminary data.</text>
</comment>
<feature type="signal peptide" evidence="1">
    <location>
        <begin position="1"/>
        <end position="22"/>
    </location>
</feature>
<keyword evidence="1" id="KW-0732">Signal</keyword>
<dbReference type="EMBL" id="JAMQGP010000002">
    <property type="protein sequence ID" value="MCM2678923.1"/>
    <property type="molecule type" value="Genomic_DNA"/>
</dbReference>
<gene>
    <name evidence="2" type="ORF">NAF29_04440</name>
</gene>
<organism evidence="2 3">
    <name type="scientific">Echinimonas agarilytica</name>
    <dbReference type="NCBI Taxonomy" id="1215918"/>
    <lineage>
        <taxon>Bacteria</taxon>
        <taxon>Pseudomonadati</taxon>
        <taxon>Pseudomonadota</taxon>
        <taxon>Gammaproteobacteria</taxon>
        <taxon>Alteromonadales</taxon>
        <taxon>Echinimonadaceae</taxon>
        <taxon>Echinimonas</taxon>
    </lineage>
</organism>
<evidence type="ECO:0000313" key="3">
    <source>
        <dbReference type="Proteomes" id="UP001165393"/>
    </source>
</evidence>
<sequence>MLLRFTLLILLLPLFQGCSSIARGITEAVLEQDNVEYQRKCQVFGRPFEGLEKAWSNQQPDEIRELRLLVVHGAGNYRSGYADAMNYSIAERLGLTRVDARPLSIDLPQGKSLGVEYPSAKVAVTRFRNAQNNRQLLVFELSYVDITRQDKMQLAFDESSAMTNQRVAVNKQLKEMLNMHASDPMIYLGPTGDLIRGAVSQTMCMMLRADWNQLTSQQAVPCDENYQHKLPDNTHYAIVTHSMGSRVVIDVLQDNAETSVNKASFEPLFKERRLPVFMLSNQLQLMQLGRTAPNEFHQERDYCSAHSADFDKRLVRDLELISITDPNDIFSYTVPQSFVDEFVDARLCPSLINVVTQVAVPINILGMTELAEPMTAHKGYFSDTKVLDVIAFGLNGALLNSEGHASCRWNDVVED</sequence>